<keyword evidence="2" id="KW-0238">DNA-binding</keyword>
<organism evidence="5 6">
    <name type="scientific">Cereibacter ovatus</name>
    <dbReference type="NCBI Taxonomy" id="439529"/>
    <lineage>
        <taxon>Bacteria</taxon>
        <taxon>Pseudomonadati</taxon>
        <taxon>Pseudomonadota</taxon>
        <taxon>Alphaproteobacteria</taxon>
        <taxon>Rhodobacterales</taxon>
        <taxon>Paracoccaceae</taxon>
        <taxon>Cereibacter</taxon>
    </lineage>
</organism>
<dbReference type="Gene3D" id="3.30.450.80">
    <property type="entry name" value="Transcription factor LuxR-like, autoinducer-binding domain"/>
    <property type="match status" value="1"/>
</dbReference>
<dbReference type="PROSITE" id="PS50043">
    <property type="entry name" value="HTH_LUXR_2"/>
    <property type="match status" value="1"/>
</dbReference>
<dbReference type="PANTHER" id="PTHR44688">
    <property type="entry name" value="DNA-BINDING TRANSCRIPTIONAL ACTIVATOR DEVR_DOSR"/>
    <property type="match status" value="1"/>
</dbReference>
<sequence length="233" mass="25909">MDIIDLSTVDTSDENCLEYLDQLCAQLGFDYASYATTSPLTGAVQGYANYPDAWKMHYMRRNLHRVDPTIHKSALSIAPVDWSRFDRDERFHAVFFAAGDFGISPQGLTVPVRGPYGDRGLLSVTRACSRAEWDKLKRAVVGDLQAAAVHLHDAVMRSDVISRALRQPRLSAREIEVLQWVAAGKSQMDIGDILNISHRTVEVHLRSARDKLGTLSIVQAVGRAIGLGMIYPR</sequence>
<dbReference type="PRINTS" id="PR00038">
    <property type="entry name" value="HTHLUXR"/>
</dbReference>
<dbReference type="SUPFAM" id="SSF75516">
    <property type="entry name" value="Pheromone-binding domain of LuxR-like quorum-sensing transcription factors"/>
    <property type="match status" value="1"/>
</dbReference>
<accession>A0A285CK15</accession>
<dbReference type="AlphaFoldDB" id="A0A285CK15"/>
<keyword evidence="1" id="KW-0805">Transcription regulation</keyword>
<evidence type="ECO:0000313" key="5">
    <source>
        <dbReference type="EMBL" id="SNX67705.1"/>
    </source>
</evidence>
<dbReference type="Pfam" id="PF00196">
    <property type="entry name" value="GerE"/>
    <property type="match status" value="1"/>
</dbReference>
<dbReference type="RefSeq" id="WP_097028938.1">
    <property type="nucleotide sequence ID" value="NZ_OAOQ01000001.1"/>
</dbReference>
<evidence type="ECO:0000256" key="1">
    <source>
        <dbReference type="ARBA" id="ARBA00023015"/>
    </source>
</evidence>
<dbReference type="Pfam" id="PF03472">
    <property type="entry name" value="Autoind_bind"/>
    <property type="match status" value="1"/>
</dbReference>
<keyword evidence="3" id="KW-0804">Transcription</keyword>
<dbReference type="InterPro" id="IPR005143">
    <property type="entry name" value="TF_LuxR_autoind-bd_dom"/>
</dbReference>
<dbReference type="GO" id="GO:0006355">
    <property type="term" value="P:regulation of DNA-templated transcription"/>
    <property type="evidence" value="ECO:0007669"/>
    <property type="project" value="InterPro"/>
</dbReference>
<dbReference type="InterPro" id="IPR000792">
    <property type="entry name" value="Tscrpt_reg_LuxR_C"/>
</dbReference>
<dbReference type="CDD" id="cd06170">
    <property type="entry name" value="LuxR_C_like"/>
    <property type="match status" value="1"/>
</dbReference>
<dbReference type="EMBL" id="OAOQ01000001">
    <property type="protein sequence ID" value="SNX67705.1"/>
    <property type="molecule type" value="Genomic_DNA"/>
</dbReference>
<evidence type="ECO:0000256" key="3">
    <source>
        <dbReference type="ARBA" id="ARBA00023163"/>
    </source>
</evidence>
<reference evidence="6" key="1">
    <citation type="submission" date="2017-08" db="EMBL/GenBank/DDBJ databases">
        <authorList>
            <person name="Varghese N."/>
            <person name="Submissions S."/>
        </authorList>
    </citation>
    <scope>NUCLEOTIDE SEQUENCE [LARGE SCALE GENOMIC DNA]</scope>
    <source>
        <strain evidence="6">JA234</strain>
    </source>
</reference>
<dbReference type="SUPFAM" id="SSF46894">
    <property type="entry name" value="C-terminal effector domain of the bipartite response regulators"/>
    <property type="match status" value="1"/>
</dbReference>
<dbReference type="SMART" id="SM00421">
    <property type="entry name" value="HTH_LUXR"/>
    <property type="match status" value="1"/>
</dbReference>
<name>A0A285CK15_9RHOB</name>
<evidence type="ECO:0000259" key="4">
    <source>
        <dbReference type="PROSITE" id="PS50043"/>
    </source>
</evidence>
<keyword evidence="6" id="KW-1185">Reference proteome</keyword>
<dbReference type="Gene3D" id="1.10.10.10">
    <property type="entry name" value="Winged helix-like DNA-binding domain superfamily/Winged helix DNA-binding domain"/>
    <property type="match status" value="1"/>
</dbReference>
<evidence type="ECO:0000256" key="2">
    <source>
        <dbReference type="ARBA" id="ARBA00023125"/>
    </source>
</evidence>
<gene>
    <name evidence="5" type="ORF">SAMN05878503_101343</name>
</gene>
<dbReference type="InterPro" id="IPR036693">
    <property type="entry name" value="TF_LuxR_autoind-bd_dom_sf"/>
</dbReference>
<dbReference type="OrthoDB" id="9803630at2"/>
<protein>
    <submittedName>
        <fullName evidence="5">LuxR family transcriptional regulator</fullName>
    </submittedName>
</protein>
<evidence type="ECO:0000313" key="6">
    <source>
        <dbReference type="Proteomes" id="UP000219467"/>
    </source>
</evidence>
<dbReference type="PANTHER" id="PTHR44688:SF16">
    <property type="entry name" value="DNA-BINDING TRANSCRIPTIONAL ACTIVATOR DEVR_DOSR"/>
    <property type="match status" value="1"/>
</dbReference>
<dbReference type="Proteomes" id="UP000219467">
    <property type="component" value="Unassembled WGS sequence"/>
</dbReference>
<proteinExistence type="predicted"/>
<dbReference type="GO" id="GO:0003677">
    <property type="term" value="F:DNA binding"/>
    <property type="evidence" value="ECO:0007669"/>
    <property type="project" value="UniProtKB-KW"/>
</dbReference>
<feature type="domain" description="HTH luxR-type" evidence="4">
    <location>
        <begin position="163"/>
        <end position="228"/>
    </location>
</feature>
<dbReference type="InterPro" id="IPR036388">
    <property type="entry name" value="WH-like_DNA-bd_sf"/>
</dbReference>
<dbReference type="InterPro" id="IPR016032">
    <property type="entry name" value="Sig_transdc_resp-reg_C-effctor"/>
</dbReference>